<keyword evidence="6" id="KW-0805">Transcription regulation</keyword>
<dbReference type="InterPro" id="IPR000286">
    <property type="entry name" value="HDACs"/>
</dbReference>
<keyword evidence="4" id="KW-0378">Hydrolase</keyword>
<feature type="compositionally biased region" description="Low complexity" evidence="12">
    <location>
        <begin position="459"/>
        <end position="468"/>
    </location>
</feature>
<reference evidence="14" key="2">
    <citation type="submission" date="2020-11" db="EMBL/GenBank/DDBJ databases">
        <authorList>
            <person name="Cecchin M."/>
            <person name="Marcolungo L."/>
            <person name="Rossato M."/>
            <person name="Girolomoni L."/>
            <person name="Cosentino E."/>
            <person name="Cuine S."/>
            <person name="Li-Beisson Y."/>
            <person name="Delledonne M."/>
            <person name="Ballottari M."/>
        </authorList>
    </citation>
    <scope>NUCLEOTIDE SEQUENCE</scope>
    <source>
        <strain evidence="14">211/11P</strain>
        <tissue evidence="14">Whole cell</tissue>
    </source>
</reference>
<keyword evidence="11" id="KW-0862">Zinc</keyword>
<dbReference type="GO" id="GO:0043565">
    <property type="term" value="F:sequence-specific DNA binding"/>
    <property type="evidence" value="ECO:0007669"/>
    <property type="project" value="InterPro"/>
</dbReference>
<evidence type="ECO:0000256" key="2">
    <source>
        <dbReference type="ARBA" id="ARBA00012111"/>
    </source>
</evidence>
<dbReference type="InterPro" id="IPR037138">
    <property type="entry name" value="His_deacetylse_dom_sf"/>
</dbReference>
<dbReference type="GO" id="GO:0006355">
    <property type="term" value="P:regulation of DNA-templated transcription"/>
    <property type="evidence" value="ECO:0007669"/>
    <property type="project" value="InterPro"/>
</dbReference>
<dbReference type="PANTHER" id="PTHR10625:SF10">
    <property type="entry name" value="HISTONE DEACETYLASE HDAC1"/>
    <property type="match status" value="1"/>
</dbReference>
<evidence type="ECO:0000256" key="8">
    <source>
        <dbReference type="ARBA" id="ARBA00023242"/>
    </source>
</evidence>
<dbReference type="CDD" id="cd09991">
    <property type="entry name" value="HDAC_classI"/>
    <property type="match status" value="1"/>
</dbReference>
<dbReference type="InterPro" id="IPR003084">
    <property type="entry name" value="HDAC_I/II"/>
</dbReference>
<evidence type="ECO:0000256" key="7">
    <source>
        <dbReference type="ARBA" id="ARBA00023163"/>
    </source>
</evidence>
<keyword evidence="5" id="KW-0156">Chromatin regulator</keyword>
<evidence type="ECO:0000256" key="10">
    <source>
        <dbReference type="ARBA" id="ARBA00061569"/>
    </source>
</evidence>
<keyword evidence="7" id="KW-0804">Transcription</keyword>
<keyword evidence="11" id="KW-0479">Metal-binding</keyword>
<feature type="compositionally biased region" description="Low complexity" evidence="12">
    <location>
        <begin position="487"/>
        <end position="519"/>
    </location>
</feature>
<dbReference type="InterPro" id="IPR023696">
    <property type="entry name" value="Ureohydrolase_dom_sf"/>
</dbReference>
<proteinExistence type="inferred from homology"/>
<dbReference type="Proteomes" id="UP001055712">
    <property type="component" value="Unassembled WGS sequence"/>
</dbReference>
<feature type="domain" description="GATA-type" evidence="13">
    <location>
        <begin position="516"/>
        <end position="570"/>
    </location>
</feature>
<evidence type="ECO:0000256" key="6">
    <source>
        <dbReference type="ARBA" id="ARBA00023015"/>
    </source>
</evidence>
<dbReference type="EMBL" id="SIDB01000009">
    <property type="protein sequence ID" value="KAI3428482.1"/>
    <property type="molecule type" value="Genomic_DNA"/>
</dbReference>
<dbReference type="PRINTS" id="PR01270">
    <property type="entry name" value="HDASUPER"/>
</dbReference>
<keyword evidence="15" id="KW-1185">Reference proteome</keyword>
<comment type="caution">
    <text evidence="14">The sequence shown here is derived from an EMBL/GenBank/DDBJ whole genome shotgun (WGS) entry which is preliminary data.</text>
</comment>
<dbReference type="SUPFAM" id="SSF57716">
    <property type="entry name" value="Glucocorticoid receptor-like (DNA-binding domain)"/>
    <property type="match status" value="2"/>
</dbReference>
<dbReference type="SUPFAM" id="SSF52768">
    <property type="entry name" value="Arginase/deacetylase"/>
    <property type="match status" value="1"/>
</dbReference>
<dbReference type="FunFam" id="3.40.800.20:FF:000001">
    <property type="entry name" value="Histone deacetylase"/>
    <property type="match status" value="1"/>
</dbReference>
<dbReference type="Pfam" id="PF00850">
    <property type="entry name" value="Hist_deacetyl"/>
    <property type="match status" value="1"/>
</dbReference>
<evidence type="ECO:0000256" key="5">
    <source>
        <dbReference type="ARBA" id="ARBA00022853"/>
    </source>
</evidence>
<evidence type="ECO:0000256" key="1">
    <source>
        <dbReference type="ARBA" id="ARBA00004123"/>
    </source>
</evidence>
<feature type="region of interest" description="Disordered" evidence="12">
    <location>
        <begin position="412"/>
        <end position="473"/>
    </location>
</feature>
<organism evidence="14 15">
    <name type="scientific">Chlorella vulgaris</name>
    <name type="common">Green alga</name>
    <dbReference type="NCBI Taxonomy" id="3077"/>
    <lineage>
        <taxon>Eukaryota</taxon>
        <taxon>Viridiplantae</taxon>
        <taxon>Chlorophyta</taxon>
        <taxon>core chlorophytes</taxon>
        <taxon>Trebouxiophyceae</taxon>
        <taxon>Chlorellales</taxon>
        <taxon>Chlorellaceae</taxon>
        <taxon>Chlorella clade</taxon>
        <taxon>Chlorella</taxon>
    </lineage>
</organism>
<feature type="compositionally biased region" description="Basic and acidic residues" evidence="12">
    <location>
        <begin position="438"/>
        <end position="449"/>
    </location>
</feature>
<keyword evidence="11" id="KW-0863">Zinc-finger</keyword>
<evidence type="ECO:0000256" key="9">
    <source>
        <dbReference type="ARBA" id="ARBA00048287"/>
    </source>
</evidence>
<protein>
    <recommendedName>
        <fullName evidence="2">histone deacetylase</fullName>
        <ecNumber evidence="2">3.5.1.98</ecNumber>
    </recommendedName>
</protein>
<keyword evidence="3" id="KW-0678">Repressor</keyword>
<dbReference type="EC" id="3.5.1.98" evidence="2"/>
<dbReference type="GO" id="GO:0141221">
    <property type="term" value="F:histone deacetylase activity, hydrolytic mechanism"/>
    <property type="evidence" value="ECO:0007669"/>
    <property type="project" value="UniProtKB-EC"/>
</dbReference>
<dbReference type="GO" id="GO:0040029">
    <property type="term" value="P:epigenetic regulation of gene expression"/>
    <property type="evidence" value="ECO:0007669"/>
    <property type="project" value="TreeGrafter"/>
</dbReference>
<evidence type="ECO:0000256" key="11">
    <source>
        <dbReference type="PROSITE-ProRule" id="PRU00094"/>
    </source>
</evidence>
<gene>
    <name evidence="14" type="ORF">D9Q98_007307</name>
</gene>
<name>A0A9D4TLA8_CHLVU</name>
<dbReference type="Gene3D" id="3.40.800.20">
    <property type="entry name" value="Histone deacetylase domain"/>
    <property type="match status" value="1"/>
</dbReference>
<comment type="subcellular location">
    <subcellularLocation>
        <location evidence="1">Nucleus</location>
    </subcellularLocation>
</comment>
<keyword evidence="8" id="KW-0539">Nucleus</keyword>
<evidence type="ECO:0000256" key="4">
    <source>
        <dbReference type="ARBA" id="ARBA00022801"/>
    </source>
</evidence>
<evidence type="ECO:0000256" key="12">
    <source>
        <dbReference type="SAM" id="MobiDB-lite"/>
    </source>
</evidence>
<dbReference type="OrthoDB" id="1918432at2759"/>
<dbReference type="PRINTS" id="PR01271">
    <property type="entry name" value="HISDACETLASE"/>
</dbReference>
<dbReference type="AlphaFoldDB" id="A0A9D4TLA8"/>
<accession>A0A9D4TLA8</accession>
<dbReference type="InterPro" id="IPR013088">
    <property type="entry name" value="Znf_NHR/GATA"/>
</dbReference>
<evidence type="ECO:0000313" key="15">
    <source>
        <dbReference type="Proteomes" id="UP001055712"/>
    </source>
</evidence>
<feature type="domain" description="GATA-type" evidence="13">
    <location>
        <begin position="570"/>
        <end position="624"/>
    </location>
</feature>
<dbReference type="SMART" id="SM00401">
    <property type="entry name" value="ZnF_GATA"/>
    <property type="match status" value="2"/>
</dbReference>
<dbReference type="CDD" id="cd00202">
    <property type="entry name" value="ZnF_GATA"/>
    <property type="match status" value="2"/>
</dbReference>
<comment type="similarity">
    <text evidence="10">Belongs to the histone deacetylase family. HD Type 1 subfamily.</text>
</comment>
<feature type="region of interest" description="Disordered" evidence="12">
    <location>
        <begin position="487"/>
        <end position="534"/>
    </location>
</feature>
<dbReference type="Pfam" id="PF00320">
    <property type="entry name" value="GATA"/>
    <property type="match status" value="2"/>
</dbReference>
<comment type="catalytic activity">
    <reaction evidence="9">
        <text>N(6)-acetyl-L-lysyl-[histone] + H2O = L-lysyl-[histone] + acetate</text>
        <dbReference type="Rhea" id="RHEA:58196"/>
        <dbReference type="Rhea" id="RHEA-COMP:9845"/>
        <dbReference type="Rhea" id="RHEA-COMP:11338"/>
        <dbReference type="ChEBI" id="CHEBI:15377"/>
        <dbReference type="ChEBI" id="CHEBI:29969"/>
        <dbReference type="ChEBI" id="CHEBI:30089"/>
        <dbReference type="ChEBI" id="CHEBI:61930"/>
        <dbReference type="EC" id="3.5.1.98"/>
    </reaction>
</comment>
<reference evidence="14" key="1">
    <citation type="journal article" date="2019" name="Plant J.">
        <title>Chlorella vulgaris genome assembly and annotation reveals the molecular basis for metabolic acclimation to high light conditions.</title>
        <authorList>
            <person name="Cecchin M."/>
            <person name="Marcolungo L."/>
            <person name="Rossato M."/>
            <person name="Girolomoni L."/>
            <person name="Cosentino E."/>
            <person name="Cuine S."/>
            <person name="Li-Beisson Y."/>
            <person name="Delledonne M."/>
            <person name="Ballottari M."/>
        </authorList>
    </citation>
    <scope>NUCLEOTIDE SEQUENCE</scope>
    <source>
        <strain evidence="14">211/11P</strain>
    </source>
</reference>
<dbReference type="InterPro" id="IPR000679">
    <property type="entry name" value="Znf_GATA"/>
</dbReference>
<feature type="compositionally biased region" description="Polar residues" evidence="12">
    <location>
        <begin position="520"/>
        <end position="532"/>
    </location>
</feature>
<evidence type="ECO:0000259" key="13">
    <source>
        <dbReference type="PROSITE" id="PS50114"/>
    </source>
</evidence>
<feature type="region of interest" description="Disordered" evidence="12">
    <location>
        <begin position="615"/>
        <end position="641"/>
    </location>
</feature>
<dbReference type="InterPro" id="IPR023801">
    <property type="entry name" value="His_deacetylse_dom"/>
</dbReference>
<dbReference type="PANTHER" id="PTHR10625">
    <property type="entry name" value="HISTONE DEACETYLASE HDAC1-RELATED"/>
    <property type="match status" value="1"/>
</dbReference>
<evidence type="ECO:0000313" key="14">
    <source>
        <dbReference type="EMBL" id="KAI3428482.1"/>
    </source>
</evidence>
<dbReference type="GO" id="GO:0008270">
    <property type="term" value="F:zinc ion binding"/>
    <property type="evidence" value="ECO:0007669"/>
    <property type="project" value="UniProtKB-KW"/>
</dbReference>
<sequence length="641" mass="69343">MESSGPSAGPSRKNRVSYFYDPDIGQYYYGQGHPMKPHRVRMANSLVLHYGLHSKLDGYYTPTRASAEDMATFHSEDYIDFLRNVSPDNAAQFARELREYNMYEDCPVFDGLYEYCQIAAGGSLGAAVKLNYQTADIAINWAGGLHHAKRSEASGFCYVNDIVLAVLELLKYHQRVLYLDIDVHHGDGVEEAFLTTDRVMTVSFHKFGGGYFPGTGDIGNMGHGKGKMYALNVPLRDGITDQAYHSLFKPVVDKIMEVYQPEAVVLQCGTDSLAGDRLGVFNLSSEGHAACVRLVKGYGVPLMLLGGGGYKIINVARCWARETGLAVDAGMEEQLPPNEYYDYYGPVGYTLTVQPKAGFDDANGSEYLEGLRRTILQRLSQIKGPPSVGFHERAPDGMQLDDMQAVNLSEPGRAPQRMWDGELDPEPEPRQAPSGGKRRQEVSHRDPRVAKPQSPSMLPSTSRRTASTGSGGGKAAAAAVAAAATATPAASTQRTSQATQRTAASQGTQGTASTGPPGSKTCSNCGTSQTSSWRRDPETHAVLCSACGQYKKLNGTNRPFKLRQRSAASEEAIRQCSHCKATDTSNWRRHPQTREMLCNACGNYLKLHGEMRTLGTTTSSAGRQSAEPSTAGGGGAASKGS</sequence>
<dbReference type="PROSITE" id="PS50114">
    <property type="entry name" value="GATA_ZN_FINGER_2"/>
    <property type="match status" value="2"/>
</dbReference>
<dbReference type="GO" id="GO:0000118">
    <property type="term" value="C:histone deacetylase complex"/>
    <property type="evidence" value="ECO:0007669"/>
    <property type="project" value="UniProtKB-ARBA"/>
</dbReference>
<dbReference type="Gene3D" id="3.30.50.10">
    <property type="entry name" value="Erythroid Transcription Factor GATA-1, subunit A"/>
    <property type="match status" value="2"/>
</dbReference>
<evidence type="ECO:0000256" key="3">
    <source>
        <dbReference type="ARBA" id="ARBA00022491"/>
    </source>
</evidence>
<feature type="compositionally biased region" description="Gly residues" evidence="12">
    <location>
        <begin position="631"/>
        <end position="641"/>
    </location>
</feature>